<evidence type="ECO:0000313" key="4">
    <source>
        <dbReference type="Proteomes" id="UP001592528"/>
    </source>
</evidence>
<keyword evidence="4" id="KW-1185">Reference proteome</keyword>
<dbReference type="Proteomes" id="UP001592528">
    <property type="component" value="Unassembled WGS sequence"/>
</dbReference>
<evidence type="ECO:0000313" key="3">
    <source>
        <dbReference type="EMBL" id="MFC1400453.1"/>
    </source>
</evidence>
<keyword evidence="2" id="KW-1133">Transmembrane helix</keyword>
<organism evidence="3 4">
    <name type="scientific">Streptacidiphilus cavernicola</name>
    <dbReference type="NCBI Taxonomy" id="3342716"/>
    <lineage>
        <taxon>Bacteria</taxon>
        <taxon>Bacillati</taxon>
        <taxon>Actinomycetota</taxon>
        <taxon>Actinomycetes</taxon>
        <taxon>Kitasatosporales</taxon>
        <taxon>Streptomycetaceae</taxon>
        <taxon>Streptacidiphilus</taxon>
    </lineage>
</organism>
<dbReference type="RefSeq" id="WP_030251820.1">
    <property type="nucleotide sequence ID" value="NZ_JBHEZZ010000002.1"/>
</dbReference>
<accession>A0ABV6UG83</accession>
<proteinExistence type="predicted"/>
<sequence>MTFPSAEPPHWSRPGSDEPRLNRPVPERYPQIRPTSGYADPRVVHSGPGPGAGTEQEPERSAVLSARLVIVLSVVAGQLWALNVGVDAWMQGRTGTAWWCTGFEALSFVIALGAWWLGPRDR</sequence>
<evidence type="ECO:0008006" key="5">
    <source>
        <dbReference type="Google" id="ProtNLM"/>
    </source>
</evidence>
<name>A0ABV6UG83_9ACTN</name>
<keyword evidence="2" id="KW-0812">Transmembrane</keyword>
<feature type="transmembrane region" description="Helical" evidence="2">
    <location>
        <begin position="96"/>
        <end position="117"/>
    </location>
</feature>
<feature type="region of interest" description="Disordered" evidence="1">
    <location>
        <begin position="1"/>
        <end position="59"/>
    </location>
</feature>
<gene>
    <name evidence="3" type="ORF">ACEZDJ_04025</name>
</gene>
<feature type="transmembrane region" description="Helical" evidence="2">
    <location>
        <begin position="68"/>
        <end position="90"/>
    </location>
</feature>
<dbReference type="EMBL" id="JBHEZZ010000002">
    <property type="protein sequence ID" value="MFC1400453.1"/>
    <property type="molecule type" value="Genomic_DNA"/>
</dbReference>
<comment type="caution">
    <text evidence="3">The sequence shown here is derived from an EMBL/GenBank/DDBJ whole genome shotgun (WGS) entry which is preliminary data.</text>
</comment>
<keyword evidence="2" id="KW-0472">Membrane</keyword>
<reference evidence="3 4" key="1">
    <citation type="submission" date="2024-09" db="EMBL/GenBank/DDBJ databases">
        <authorList>
            <person name="Lee S.D."/>
        </authorList>
    </citation>
    <scope>NUCLEOTIDE SEQUENCE [LARGE SCALE GENOMIC DNA]</scope>
    <source>
        <strain evidence="3 4">N1-5</strain>
    </source>
</reference>
<protein>
    <recommendedName>
        <fullName evidence="5">DUF378 domain-containing protein</fullName>
    </recommendedName>
</protein>
<evidence type="ECO:0000256" key="1">
    <source>
        <dbReference type="SAM" id="MobiDB-lite"/>
    </source>
</evidence>
<evidence type="ECO:0000256" key="2">
    <source>
        <dbReference type="SAM" id="Phobius"/>
    </source>
</evidence>